<sequence>MLRYKKKTVLELLKVHLPTRITPSQPLQSTYKTHNPTTSVQDVQEKREAYSFPAGEKEKLTQLTESLNDIFQSLQTSLRFQFHDKLGEYYVTVVNNENDEVIKEIPSKKMLDLYASIAESIGIIVDHKI</sequence>
<keyword evidence="1" id="KW-0282">Flagellum</keyword>
<dbReference type="Proteomes" id="UP000663970">
    <property type="component" value="Unassembled WGS sequence"/>
</dbReference>
<accession>A0ABS3DVE8</accession>
<dbReference type="SUPFAM" id="SSF160214">
    <property type="entry name" value="FlaG-like"/>
    <property type="match status" value="1"/>
</dbReference>
<proteinExistence type="predicted"/>
<keyword evidence="2" id="KW-1185">Reference proteome</keyword>
<dbReference type="Gene3D" id="3.30.160.170">
    <property type="entry name" value="FlaG-like"/>
    <property type="match status" value="1"/>
</dbReference>
<dbReference type="Pfam" id="PF03646">
    <property type="entry name" value="FlaG"/>
    <property type="match status" value="1"/>
</dbReference>
<dbReference type="InterPro" id="IPR005186">
    <property type="entry name" value="FlaG"/>
</dbReference>
<name>A0ABS3DVE8_9BACI</name>
<protein>
    <submittedName>
        <fullName evidence="1">Flagellar protein FlaG</fullName>
    </submittedName>
</protein>
<gene>
    <name evidence="1" type="ORF">JF544_08685</name>
</gene>
<dbReference type="InterPro" id="IPR035924">
    <property type="entry name" value="FlaG-like_sf"/>
</dbReference>
<comment type="caution">
    <text evidence="1">The sequence shown here is derived from an EMBL/GenBank/DDBJ whole genome shotgun (WGS) entry which is preliminary data.</text>
</comment>
<evidence type="ECO:0000313" key="1">
    <source>
        <dbReference type="EMBL" id="MBN8235327.1"/>
    </source>
</evidence>
<reference evidence="1 2" key="1">
    <citation type="submission" date="2020-12" db="EMBL/GenBank/DDBJ databases">
        <title>Oil enriched cultivation method for isolating marine PHA-producing bacteria.</title>
        <authorList>
            <person name="Zheng W."/>
            <person name="Yu S."/>
            <person name="Huang Y."/>
        </authorList>
    </citation>
    <scope>NUCLEOTIDE SEQUENCE [LARGE SCALE GENOMIC DNA]</scope>
    <source>
        <strain evidence="1 2">SY-2-6</strain>
    </source>
</reference>
<keyword evidence="1" id="KW-0966">Cell projection</keyword>
<evidence type="ECO:0000313" key="2">
    <source>
        <dbReference type="Proteomes" id="UP000663970"/>
    </source>
</evidence>
<organism evidence="1 2">
    <name type="scientific">Halobacillus kuroshimensis</name>
    <dbReference type="NCBI Taxonomy" id="302481"/>
    <lineage>
        <taxon>Bacteria</taxon>
        <taxon>Bacillati</taxon>
        <taxon>Bacillota</taxon>
        <taxon>Bacilli</taxon>
        <taxon>Bacillales</taxon>
        <taxon>Bacillaceae</taxon>
        <taxon>Halobacillus</taxon>
    </lineage>
</organism>
<dbReference type="EMBL" id="JAEKJY010000002">
    <property type="protein sequence ID" value="MBN8235327.1"/>
    <property type="molecule type" value="Genomic_DNA"/>
</dbReference>
<keyword evidence="1" id="KW-0969">Cilium</keyword>
<dbReference type="PANTHER" id="PTHR37166:SF1">
    <property type="entry name" value="PROTEIN FLAG"/>
    <property type="match status" value="1"/>
</dbReference>
<dbReference type="PANTHER" id="PTHR37166">
    <property type="entry name" value="PROTEIN FLAG"/>
    <property type="match status" value="1"/>
</dbReference>